<dbReference type="EMBL" id="JACJLU010000002">
    <property type="protein sequence ID" value="MBM6831082.1"/>
    <property type="molecule type" value="Genomic_DNA"/>
</dbReference>
<evidence type="ECO:0000259" key="7">
    <source>
        <dbReference type="Pfam" id="PF04480"/>
    </source>
</evidence>
<dbReference type="NCBIfam" id="TIGR00632">
    <property type="entry name" value="vsr"/>
    <property type="match status" value="1"/>
</dbReference>
<dbReference type="Proteomes" id="UP000775500">
    <property type="component" value="Unassembled WGS sequence"/>
</dbReference>
<proteinExistence type="inferred from homology"/>
<keyword evidence="2 8" id="KW-0255">Endonuclease</keyword>
<protein>
    <submittedName>
        <fullName evidence="8">Very short patch repair endonuclease</fullName>
    </submittedName>
</protein>
<keyword evidence="3" id="KW-0227">DNA damage</keyword>
<keyword evidence="5" id="KW-0234">DNA repair</keyword>
<keyword evidence="1" id="KW-0540">Nuclease</keyword>
<dbReference type="Gene3D" id="3.40.960.10">
    <property type="entry name" value="VSR Endonuclease"/>
    <property type="match status" value="1"/>
</dbReference>
<evidence type="ECO:0000256" key="6">
    <source>
        <dbReference type="ARBA" id="ARBA00029466"/>
    </source>
</evidence>
<evidence type="ECO:0000313" key="9">
    <source>
        <dbReference type="Proteomes" id="UP000775500"/>
    </source>
</evidence>
<dbReference type="Pfam" id="PF04480">
    <property type="entry name" value="DUF559"/>
    <property type="match status" value="1"/>
</dbReference>
<dbReference type="GO" id="GO:0004519">
    <property type="term" value="F:endonuclease activity"/>
    <property type="evidence" value="ECO:0007669"/>
    <property type="project" value="UniProtKB-KW"/>
</dbReference>
<dbReference type="Pfam" id="PF03852">
    <property type="entry name" value="Vsr"/>
    <property type="match status" value="1"/>
</dbReference>
<dbReference type="InterPro" id="IPR007569">
    <property type="entry name" value="DUF559"/>
</dbReference>
<evidence type="ECO:0000256" key="4">
    <source>
        <dbReference type="ARBA" id="ARBA00022801"/>
    </source>
</evidence>
<evidence type="ECO:0000256" key="5">
    <source>
        <dbReference type="ARBA" id="ARBA00023204"/>
    </source>
</evidence>
<reference evidence="8 9" key="1">
    <citation type="journal article" date="2021" name="Sci. Rep.">
        <title>The distribution of antibiotic resistance genes in chicken gut microbiota commensals.</title>
        <authorList>
            <person name="Juricova H."/>
            <person name="Matiasovicova J."/>
            <person name="Kubasova T."/>
            <person name="Cejkova D."/>
            <person name="Rychlik I."/>
        </authorList>
    </citation>
    <scope>NUCLEOTIDE SEQUENCE [LARGE SCALE GENOMIC DNA]</scope>
    <source>
        <strain evidence="8 9">An423</strain>
    </source>
</reference>
<dbReference type="InterPro" id="IPR004603">
    <property type="entry name" value="DNA_mismatch_endonuc_vsr"/>
</dbReference>
<keyword evidence="4" id="KW-0378">Hydrolase</keyword>
<accession>A0ABS2FMC1</accession>
<gene>
    <name evidence="8" type="ORF">H5982_03020</name>
</gene>
<comment type="caution">
    <text evidence="8">The sequence shown here is derived from an EMBL/GenBank/DDBJ whole genome shotgun (WGS) entry which is preliminary data.</text>
</comment>
<evidence type="ECO:0000256" key="2">
    <source>
        <dbReference type="ARBA" id="ARBA00022759"/>
    </source>
</evidence>
<keyword evidence="9" id="KW-1185">Reference proteome</keyword>
<evidence type="ECO:0000313" key="8">
    <source>
        <dbReference type="EMBL" id="MBM6831082.1"/>
    </source>
</evidence>
<name>A0ABS2FMC1_9FIRM</name>
<evidence type="ECO:0000256" key="3">
    <source>
        <dbReference type="ARBA" id="ARBA00022763"/>
    </source>
</evidence>
<dbReference type="RefSeq" id="WP_204685104.1">
    <property type="nucleotide sequence ID" value="NZ_JACJLU010000002.1"/>
</dbReference>
<feature type="domain" description="DUF559" evidence="7">
    <location>
        <begin position="97"/>
        <end position="140"/>
    </location>
</feature>
<dbReference type="SUPFAM" id="SSF52980">
    <property type="entry name" value="Restriction endonuclease-like"/>
    <property type="match status" value="1"/>
</dbReference>
<organism evidence="8 9">
    <name type="scientific">Faecalicoccus acidiformans</name>
    <dbReference type="NCBI Taxonomy" id="915173"/>
    <lineage>
        <taxon>Bacteria</taxon>
        <taxon>Bacillati</taxon>
        <taxon>Bacillota</taxon>
        <taxon>Erysipelotrichia</taxon>
        <taxon>Erysipelotrichales</taxon>
        <taxon>Erysipelotrichaceae</taxon>
        <taxon>Faecalicoccus</taxon>
    </lineage>
</organism>
<comment type="similarity">
    <text evidence="6">Belongs to the Vsr family.</text>
</comment>
<evidence type="ECO:0000256" key="1">
    <source>
        <dbReference type="ARBA" id="ARBA00022722"/>
    </source>
</evidence>
<dbReference type="InterPro" id="IPR011335">
    <property type="entry name" value="Restrct_endonuc-II-like"/>
</dbReference>
<dbReference type="CDD" id="cd00221">
    <property type="entry name" value="Vsr"/>
    <property type="match status" value="1"/>
</dbReference>
<sequence length="159" mass="19188">MRRKDRQFGEVSEKTRKNMQKIRSKDTSIEVALRKRLWHDGYRYRKNYKKLPGSPDIAIMKHKIAVFCDSEFFHGKEWDRLKTRLERGKNPQYWIKHIEENMERDRRVEKELEALDWTVIRFWGNDIKKDLEGCLQVIEEAAFDKMINSCASEGNYDDT</sequence>